<evidence type="ECO:0000313" key="1">
    <source>
        <dbReference type="EMBL" id="CAD5125743.1"/>
    </source>
</evidence>
<name>A0A7I8WC48_9ANNE</name>
<accession>A0A7I8WC48</accession>
<dbReference type="Proteomes" id="UP000549394">
    <property type="component" value="Unassembled WGS sequence"/>
</dbReference>
<dbReference type="AlphaFoldDB" id="A0A7I8WC48"/>
<sequence>MNIGPNHARILRIMGKNMKTRQTGSGGKFWSFFSCLSGKVVDAELQTVCSDNSSDCTKNLRQSIDEKKVDGAIVAPQEELPPEASF</sequence>
<reference evidence="1 2" key="1">
    <citation type="submission" date="2020-08" db="EMBL/GenBank/DDBJ databases">
        <authorList>
            <person name="Hejnol A."/>
        </authorList>
    </citation>
    <scope>NUCLEOTIDE SEQUENCE [LARGE SCALE GENOMIC DNA]</scope>
</reference>
<keyword evidence="2" id="KW-1185">Reference proteome</keyword>
<dbReference type="EMBL" id="CAJFCJ010000028">
    <property type="protein sequence ID" value="CAD5125743.1"/>
    <property type="molecule type" value="Genomic_DNA"/>
</dbReference>
<gene>
    <name evidence="1" type="ORF">DGYR_LOCUS13074</name>
</gene>
<evidence type="ECO:0000313" key="2">
    <source>
        <dbReference type="Proteomes" id="UP000549394"/>
    </source>
</evidence>
<protein>
    <submittedName>
        <fullName evidence="1">DgyrCDS13952</fullName>
    </submittedName>
</protein>
<organism evidence="1 2">
    <name type="scientific">Dimorphilus gyrociliatus</name>
    <dbReference type="NCBI Taxonomy" id="2664684"/>
    <lineage>
        <taxon>Eukaryota</taxon>
        <taxon>Metazoa</taxon>
        <taxon>Spiralia</taxon>
        <taxon>Lophotrochozoa</taxon>
        <taxon>Annelida</taxon>
        <taxon>Polychaeta</taxon>
        <taxon>Polychaeta incertae sedis</taxon>
        <taxon>Dinophilidae</taxon>
        <taxon>Dimorphilus</taxon>
    </lineage>
</organism>
<comment type="caution">
    <text evidence="1">The sequence shown here is derived from an EMBL/GenBank/DDBJ whole genome shotgun (WGS) entry which is preliminary data.</text>
</comment>
<proteinExistence type="predicted"/>